<feature type="compositionally biased region" description="Basic and acidic residues" evidence="1">
    <location>
        <begin position="7"/>
        <end position="55"/>
    </location>
</feature>
<dbReference type="Proteomes" id="UP000034164">
    <property type="component" value="Unassembled WGS sequence"/>
</dbReference>
<name>A0A0G2I7L9_9EURO</name>
<sequence length="186" mass="20822">MTSVAKIRPEKEAKSPSGENEKRKESCERELNLTELFKHTPGRDPYPEPEPDRTRYFNCQRNSEPPQFNPWLDTTTRSLSIMTPTSPTPATRIALSLARTSAPSLAATGSSSLATAAPVKYNNKTAYKSTDDEASEFRNDASKIRSMGKSRPIRKKLQLMKTRDGVIRYEPHETKQVRRNPAAGGL</sequence>
<evidence type="ECO:0000256" key="1">
    <source>
        <dbReference type="SAM" id="MobiDB-lite"/>
    </source>
</evidence>
<proteinExistence type="predicted"/>
<comment type="caution">
    <text evidence="2">The sequence shown here is derived from an EMBL/GenBank/DDBJ whole genome shotgun (WGS) entry which is preliminary data.</text>
</comment>
<protein>
    <submittedName>
        <fullName evidence="2">Uncharacterized protein</fullName>
    </submittedName>
</protein>
<evidence type="ECO:0000313" key="3">
    <source>
        <dbReference type="Proteomes" id="UP000034164"/>
    </source>
</evidence>
<feature type="compositionally biased region" description="Polar residues" evidence="1">
    <location>
        <begin position="57"/>
        <end position="72"/>
    </location>
</feature>
<gene>
    <name evidence="2" type="ORF">EMCG_00185</name>
</gene>
<dbReference type="VEuPathDB" id="FungiDB:EMCG_00185"/>
<evidence type="ECO:0000313" key="2">
    <source>
        <dbReference type="EMBL" id="KKZ66622.1"/>
    </source>
</evidence>
<dbReference type="OrthoDB" id="10534458at2759"/>
<feature type="region of interest" description="Disordered" evidence="1">
    <location>
        <begin position="1"/>
        <end position="72"/>
    </location>
</feature>
<dbReference type="EMBL" id="LCZI01000446">
    <property type="protein sequence ID" value="KKZ66622.1"/>
    <property type="molecule type" value="Genomic_DNA"/>
</dbReference>
<accession>A0A0G2I7L9</accession>
<dbReference type="AlphaFoldDB" id="A0A0G2I7L9"/>
<organism evidence="2 3">
    <name type="scientific">[Emmonsia] crescens</name>
    <dbReference type="NCBI Taxonomy" id="73230"/>
    <lineage>
        <taxon>Eukaryota</taxon>
        <taxon>Fungi</taxon>
        <taxon>Dikarya</taxon>
        <taxon>Ascomycota</taxon>
        <taxon>Pezizomycotina</taxon>
        <taxon>Eurotiomycetes</taxon>
        <taxon>Eurotiomycetidae</taxon>
        <taxon>Onygenales</taxon>
        <taxon>Ajellomycetaceae</taxon>
        <taxon>Emergomyces</taxon>
    </lineage>
</organism>
<reference evidence="3" key="1">
    <citation type="journal article" date="2015" name="PLoS Genet.">
        <title>The dynamic genome and transcriptome of the human fungal pathogen Blastomyces and close relative Emmonsia.</title>
        <authorList>
            <person name="Munoz J.F."/>
            <person name="Gauthier G.M."/>
            <person name="Desjardins C.A."/>
            <person name="Gallo J.E."/>
            <person name="Holder J."/>
            <person name="Sullivan T.D."/>
            <person name="Marty A.J."/>
            <person name="Carmen J.C."/>
            <person name="Chen Z."/>
            <person name="Ding L."/>
            <person name="Gujja S."/>
            <person name="Magrini V."/>
            <person name="Misas E."/>
            <person name="Mitreva M."/>
            <person name="Priest M."/>
            <person name="Saif S."/>
            <person name="Whiston E.A."/>
            <person name="Young S."/>
            <person name="Zeng Q."/>
            <person name="Goldman W.E."/>
            <person name="Mardis E.R."/>
            <person name="Taylor J.W."/>
            <person name="McEwen J.G."/>
            <person name="Clay O.K."/>
            <person name="Klein B.S."/>
            <person name="Cuomo C.A."/>
        </authorList>
    </citation>
    <scope>NUCLEOTIDE SEQUENCE [LARGE SCALE GENOMIC DNA]</scope>
    <source>
        <strain evidence="3">UAMH 3008</strain>
    </source>
</reference>